<gene>
    <name evidence="1" type="ORF">CLV94_1289</name>
</gene>
<comment type="caution">
    <text evidence="1">The sequence shown here is derived from an EMBL/GenBank/DDBJ whole genome shotgun (WGS) entry which is preliminary data.</text>
</comment>
<keyword evidence="2" id="KW-1185">Reference proteome</keyword>
<evidence type="ECO:0000313" key="1">
    <source>
        <dbReference type="EMBL" id="RKS26232.1"/>
    </source>
</evidence>
<protein>
    <submittedName>
        <fullName evidence="1">Uncharacterized protein</fullName>
    </submittedName>
</protein>
<reference evidence="1 2" key="1">
    <citation type="submission" date="2018-10" db="EMBL/GenBank/DDBJ databases">
        <title>Genomic Encyclopedia of Archaeal and Bacterial Type Strains, Phase II (KMG-II): from individual species to whole genera.</title>
        <authorList>
            <person name="Goeker M."/>
        </authorList>
    </citation>
    <scope>NUCLEOTIDE SEQUENCE [LARGE SCALE GENOMIC DNA]</scope>
    <source>
        <strain evidence="1 2">DSM 29537</strain>
    </source>
</reference>
<name>A0A495MMD4_9FLAO</name>
<proteinExistence type="predicted"/>
<accession>A0A495MMD4</accession>
<dbReference type="EMBL" id="RBLC01000001">
    <property type="protein sequence ID" value="RKS26232.1"/>
    <property type="molecule type" value="Genomic_DNA"/>
</dbReference>
<dbReference type="Proteomes" id="UP000277579">
    <property type="component" value="Unassembled WGS sequence"/>
</dbReference>
<sequence>MFFQLLNTISIPKVLKQKNPVKDMTEFLCY</sequence>
<dbReference type="AlphaFoldDB" id="A0A495MMD4"/>
<evidence type="ECO:0000313" key="2">
    <source>
        <dbReference type="Proteomes" id="UP000277579"/>
    </source>
</evidence>
<organism evidence="1 2">
    <name type="scientific">Flavobacterium endophyticum</name>
    <dbReference type="NCBI Taxonomy" id="1540163"/>
    <lineage>
        <taxon>Bacteria</taxon>
        <taxon>Pseudomonadati</taxon>
        <taxon>Bacteroidota</taxon>
        <taxon>Flavobacteriia</taxon>
        <taxon>Flavobacteriales</taxon>
        <taxon>Flavobacteriaceae</taxon>
        <taxon>Flavobacterium</taxon>
    </lineage>
</organism>